<gene>
    <name evidence="1" type="ORF">AFUS01_LOCUS12913</name>
</gene>
<dbReference type="AlphaFoldDB" id="A0A8J2JQQ7"/>
<keyword evidence="2" id="KW-1185">Reference proteome</keyword>
<name>A0A8J2JQQ7_9HEXA</name>
<dbReference type="Proteomes" id="UP000708208">
    <property type="component" value="Unassembled WGS sequence"/>
</dbReference>
<reference evidence="1" key="1">
    <citation type="submission" date="2021-06" db="EMBL/GenBank/DDBJ databases">
        <authorList>
            <person name="Hodson N. C."/>
            <person name="Mongue J. A."/>
            <person name="Jaron S. K."/>
        </authorList>
    </citation>
    <scope>NUCLEOTIDE SEQUENCE</scope>
</reference>
<sequence length="32" mass="3580">GGTFQGKDICLNVEDGRILPRWTNVEGHEQLP</sequence>
<feature type="non-terminal residue" evidence="1">
    <location>
        <position position="32"/>
    </location>
</feature>
<comment type="caution">
    <text evidence="1">The sequence shown here is derived from an EMBL/GenBank/DDBJ whole genome shotgun (WGS) entry which is preliminary data.</text>
</comment>
<dbReference type="EMBL" id="CAJVCH010103231">
    <property type="protein sequence ID" value="CAG7723853.1"/>
    <property type="molecule type" value="Genomic_DNA"/>
</dbReference>
<organism evidence="1 2">
    <name type="scientific">Allacma fusca</name>
    <dbReference type="NCBI Taxonomy" id="39272"/>
    <lineage>
        <taxon>Eukaryota</taxon>
        <taxon>Metazoa</taxon>
        <taxon>Ecdysozoa</taxon>
        <taxon>Arthropoda</taxon>
        <taxon>Hexapoda</taxon>
        <taxon>Collembola</taxon>
        <taxon>Symphypleona</taxon>
        <taxon>Sminthuridae</taxon>
        <taxon>Allacma</taxon>
    </lineage>
</organism>
<evidence type="ECO:0000313" key="2">
    <source>
        <dbReference type="Proteomes" id="UP000708208"/>
    </source>
</evidence>
<protein>
    <submittedName>
        <fullName evidence="1">Uncharacterized protein</fullName>
    </submittedName>
</protein>
<proteinExistence type="predicted"/>
<accession>A0A8J2JQQ7</accession>
<evidence type="ECO:0000313" key="1">
    <source>
        <dbReference type="EMBL" id="CAG7723853.1"/>
    </source>
</evidence>
<feature type="non-terminal residue" evidence="1">
    <location>
        <position position="1"/>
    </location>
</feature>